<keyword evidence="8" id="KW-0791">Threonine biosynthesis</keyword>
<dbReference type="SUPFAM" id="SSF53686">
    <property type="entry name" value="Tryptophan synthase beta subunit-like PLP-dependent enzymes"/>
    <property type="match status" value="1"/>
</dbReference>
<evidence type="ECO:0000256" key="3">
    <source>
        <dbReference type="ARBA" id="ARBA00004979"/>
    </source>
</evidence>
<gene>
    <name evidence="14" type="primary">thrC</name>
    <name evidence="14" type="ORF">M3M39_03170</name>
</gene>
<evidence type="ECO:0000259" key="13">
    <source>
        <dbReference type="Pfam" id="PF14821"/>
    </source>
</evidence>
<dbReference type="InterPro" id="IPR001926">
    <property type="entry name" value="TrpB-like_PALP"/>
</dbReference>
<dbReference type="Gene3D" id="3.90.1380.10">
    <property type="entry name" value="Threonine synthase, N-terminal domain"/>
    <property type="match status" value="1"/>
</dbReference>
<dbReference type="InterPro" id="IPR036052">
    <property type="entry name" value="TrpB-like_PALP_sf"/>
</dbReference>
<keyword evidence="14" id="KW-0456">Lyase</keyword>
<dbReference type="InterPro" id="IPR029144">
    <property type="entry name" value="Thr_synth_N"/>
</dbReference>
<dbReference type="Pfam" id="PF00291">
    <property type="entry name" value="PALP"/>
    <property type="match status" value="1"/>
</dbReference>
<evidence type="ECO:0000256" key="10">
    <source>
        <dbReference type="ARBA" id="ARBA00049144"/>
    </source>
</evidence>
<dbReference type="InterPro" id="IPR004450">
    <property type="entry name" value="Thr_synthase-like"/>
</dbReference>
<evidence type="ECO:0000256" key="7">
    <source>
        <dbReference type="ARBA" id="ARBA00022605"/>
    </source>
</evidence>
<dbReference type="PROSITE" id="PS00165">
    <property type="entry name" value="DEHYDRATASE_SER_THR"/>
    <property type="match status" value="1"/>
</dbReference>
<keyword evidence="9" id="KW-0663">Pyridoxal phosphate</keyword>
<evidence type="ECO:0000259" key="12">
    <source>
        <dbReference type="Pfam" id="PF00291"/>
    </source>
</evidence>
<evidence type="ECO:0000313" key="15">
    <source>
        <dbReference type="Proteomes" id="UP001057025"/>
    </source>
</evidence>
<evidence type="ECO:0000256" key="1">
    <source>
        <dbReference type="ARBA" id="ARBA00001933"/>
    </source>
</evidence>
<comment type="catalytic activity">
    <reaction evidence="10">
        <text>O-phospho-L-homoserine + H2O = L-threonine + phosphate</text>
        <dbReference type="Rhea" id="RHEA:10840"/>
        <dbReference type="ChEBI" id="CHEBI:15377"/>
        <dbReference type="ChEBI" id="CHEBI:43474"/>
        <dbReference type="ChEBI" id="CHEBI:57590"/>
        <dbReference type="ChEBI" id="CHEBI:57926"/>
        <dbReference type="EC" id="4.2.3.1"/>
    </reaction>
</comment>
<comment type="function">
    <text evidence="2">Catalyzes the gamma-elimination of phosphate from L-phosphohomoserine and the beta-addition of water to produce L-threonine.</text>
</comment>
<dbReference type="InterPro" id="IPR000634">
    <property type="entry name" value="Ser/Thr_deHydtase_PyrdxlP-BS"/>
</dbReference>
<dbReference type="Proteomes" id="UP001057025">
    <property type="component" value="Chromosome"/>
</dbReference>
<dbReference type="CDD" id="cd01560">
    <property type="entry name" value="Thr-synth_2"/>
    <property type="match status" value="1"/>
</dbReference>
<evidence type="ECO:0000256" key="5">
    <source>
        <dbReference type="ARBA" id="ARBA00013028"/>
    </source>
</evidence>
<dbReference type="InterPro" id="IPR037158">
    <property type="entry name" value="Thr_synth_N_sf"/>
</dbReference>
<sequence length="508" mass="56206">MFIIEKQGTEENLVTSLYQSTRDDQLHVSAKQAIVTGFAADQGLFVLPDLGANPFPLEQLAEMDYQMIAQAVLERLLPDFSQAEIKAAIAAAYDHSFSDSQITPLQAVGDFQVLELFHGPTAAFKDVGLQLLPQLMQRAVATNEQVMVLAATSGDTGTAALNGFRNQAQMGVSVFYPDGGVSPVQQRQMLTTTGKNTRVAAIEGNFDDAQRNVKQIFNDAKVHEQLTAGTRLSSANSINIGRLIPQVVYYFSAYQQLLEQGKIELGDQINFTVPTGNFGDVLAGFYAKQLGLPIKKLVIACNQNNVLADFWQTGTYDRNRPFYQTLAPSMDIQISSNLERLLYYESDGDTQLVRQLMNDLDRQGKYQVPATLLEKLRHDFASGFTTDAEIEATILQVFADDHYLMDPHTATGYHVMRQYQQADPDTPMVLLSTASPYKFVDAVADAVLGKHAADAQATTQQLADYTNVPVPPALQKLWDLTPVQAPRLQPAEMAEWVVRETNEVFKHD</sequence>
<feature type="domain" description="Tryptophan synthase beta chain-like PALP" evidence="12">
    <location>
        <begin position="114"/>
        <end position="348"/>
    </location>
</feature>
<dbReference type="PANTHER" id="PTHR43515:SF1">
    <property type="entry name" value="THREONINE SYNTHASE-LIKE 1"/>
    <property type="match status" value="1"/>
</dbReference>
<reference evidence="14" key="1">
    <citation type="submission" date="2022-05" db="EMBL/GenBank/DDBJ databases">
        <authorList>
            <person name="Oliphant S.A."/>
            <person name="Watson-Haigh N.S."/>
            <person name="Sumby K.M."/>
            <person name="Gardner J.M."/>
            <person name="Jiranek V."/>
        </authorList>
    </citation>
    <scope>NUCLEOTIDE SEQUENCE</scope>
    <source>
        <strain evidence="14">KI11_C11</strain>
    </source>
</reference>
<keyword evidence="7" id="KW-0028">Amino-acid biosynthesis</keyword>
<dbReference type="NCBIfam" id="TIGR00260">
    <property type="entry name" value="thrC"/>
    <property type="match status" value="1"/>
</dbReference>
<proteinExistence type="inferred from homology"/>
<protein>
    <recommendedName>
        <fullName evidence="6 11">Threonine synthase</fullName>
        <ecNumber evidence="5 11">4.2.3.1</ecNumber>
    </recommendedName>
</protein>
<keyword evidence="15" id="KW-1185">Reference proteome</keyword>
<comment type="similarity">
    <text evidence="4">Belongs to the threonine synthase family.</text>
</comment>
<comment type="cofactor">
    <cofactor evidence="1">
        <name>pyridoxal 5'-phosphate</name>
        <dbReference type="ChEBI" id="CHEBI:597326"/>
    </cofactor>
</comment>
<dbReference type="Pfam" id="PF24857">
    <property type="entry name" value="THR4_C"/>
    <property type="match status" value="1"/>
</dbReference>
<dbReference type="EMBL" id="CP097118">
    <property type="protein sequence ID" value="USS88490.1"/>
    <property type="molecule type" value="Genomic_DNA"/>
</dbReference>
<dbReference type="RefSeq" id="WP_252797775.1">
    <property type="nucleotide sequence ID" value="NZ_CP097118.1"/>
</dbReference>
<dbReference type="GO" id="GO:0004795">
    <property type="term" value="F:threonine synthase activity"/>
    <property type="evidence" value="ECO:0007669"/>
    <property type="project" value="UniProtKB-EC"/>
</dbReference>
<feature type="domain" description="Threonine synthase N-terminal" evidence="13">
    <location>
        <begin position="18"/>
        <end position="93"/>
    </location>
</feature>
<accession>A0ABY5BUZ9</accession>
<evidence type="ECO:0000256" key="4">
    <source>
        <dbReference type="ARBA" id="ARBA00005517"/>
    </source>
</evidence>
<evidence type="ECO:0000256" key="9">
    <source>
        <dbReference type="ARBA" id="ARBA00022898"/>
    </source>
</evidence>
<organism evidence="14 15">
    <name type="scientific">Fructilactobacillus hinvesii</name>
    <dbReference type="NCBI Taxonomy" id="2940300"/>
    <lineage>
        <taxon>Bacteria</taxon>
        <taxon>Bacillati</taxon>
        <taxon>Bacillota</taxon>
        <taxon>Bacilli</taxon>
        <taxon>Lactobacillales</taxon>
        <taxon>Lactobacillaceae</taxon>
        <taxon>Fructilactobacillus</taxon>
    </lineage>
</organism>
<evidence type="ECO:0000256" key="2">
    <source>
        <dbReference type="ARBA" id="ARBA00003648"/>
    </source>
</evidence>
<comment type="pathway">
    <text evidence="3">Amino-acid biosynthesis; L-threonine biosynthesis; L-threonine from L-aspartate: step 5/5.</text>
</comment>
<evidence type="ECO:0000256" key="11">
    <source>
        <dbReference type="NCBIfam" id="TIGR00260"/>
    </source>
</evidence>
<dbReference type="Gene3D" id="3.40.50.1100">
    <property type="match status" value="2"/>
</dbReference>
<evidence type="ECO:0000313" key="14">
    <source>
        <dbReference type="EMBL" id="USS88490.1"/>
    </source>
</evidence>
<evidence type="ECO:0000256" key="6">
    <source>
        <dbReference type="ARBA" id="ARBA00018679"/>
    </source>
</evidence>
<dbReference type="Pfam" id="PF14821">
    <property type="entry name" value="Thr_synth_N"/>
    <property type="match status" value="1"/>
</dbReference>
<dbReference type="PANTHER" id="PTHR43515">
    <property type="entry name" value="THREONINE SYNTHASE-LIKE 1"/>
    <property type="match status" value="1"/>
</dbReference>
<name>A0ABY5BUZ9_9LACO</name>
<dbReference type="EC" id="4.2.3.1" evidence="5 11"/>
<evidence type="ECO:0000256" key="8">
    <source>
        <dbReference type="ARBA" id="ARBA00022697"/>
    </source>
</evidence>